<feature type="domain" description="Metalloenzyme" evidence="6">
    <location>
        <begin position="4"/>
        <end position="380"/>
    </location>
</feature>
<dbReference type="InterPro" id="IPR006124">
    <property type="entry name" value="Metalloenzyme"/>
</dbReference>
<dbReference type="GO" id="GO:0009117">
    <property type="term" value="P:nucleotide metabolic process"/>
    <property type="evidence" value="ECO:0007669"/>
    <property type="project" value="UniProtKB-UniRule"/>
</dbReference>
<comment type="function">
    <text evidence="4">Isomerase that catalyzes the conversion of deoxy-ribose 1-phosphate (dRib-1-P) and ribose 1-phosphate (Rib-1-P) to deoxy-ribose 5-phosphate (dRib-5-P) and ribose 5-phosphate (Rib-5-P), respectively.</text>
</comment>
<comment type="caution">
    <text evidence="7">The sequence shown here is derived from an EMBL/GenBank/DDBJ whole genome shotgun (WGS) entry which is preliminary data.</text>
</comment>
<dbReference type="SUPFAM" id="SSF53649">
    <property type="entry name" value="Alkaline phosphatase-like"/>
    <property type="match status" value="1"/>
</dbReference>
<organism evidence="7 8">
    <name type="scientific">Metamycoplasma auris</name>
    <dbReference type="NCBI Taxonomy" id="51363"/>
    <lineage>
        <taxon>Bacteria</taxon>
        <taxon>Bacillati</taxon>
        <taxon>Mycoplasmatota</taxon>
        <taxon>Mycoplasmoidales</taxon>
        <taxon>Metamycoplasmataceae</taxon>
        <taxon>Metamycoplasma</taxon>
    </lineage>
</organism>
<sequence length="394" mass="43584">MRFKRIFFIVTDGLGIGPEPRQEEFGDKGANSLLHASEALPLEIPTWKSLGITEIAKIAGHNQRVKKPLAYVGTIHEMSNGKDTLTGHWEMMGIYTKTPNPQFTEKGFPDDLVAELSKAWDGRKIIGNRNASGTVILAELGHQHMETGDMIIYTSPDSTLQIIGDEKTLGVEKLNAYAKKAREICSSKPEWNVARVISRPFVYENGKFTRTFNRHDFANRPTGHIIMEDLQKAGIEVIAVGKINDIFTGVGVDKNYGPASDDENMDVAIDIATSDSKNQFIFVNLVQFDSHYGHREDPVGYSQNVSRLDIKLAKLINAMKEDDLLIMTSDHGNDPTFGPDHTREALPLTVFSKSFKNPKILGTLKGLGTAGNIVAKNFGVPLIETGDDIFDQLI</sequence>
<dbReference type="AlphaFoldDB" id="A0A2W7G653"/>
<dbReference type="GO" id="GO:0006015">
    <property type="term" value="P:5-phosphoribose 1-diphosphate biosynthetic process"/>
    <property type="evidence" value="ECO:0007669"/>
    <property type="project" value="UniProtKB-UniPathway"/>
</dbReference>
<evidence type="ECO:0000256" key="2">
    <source>
        <dbReference type="ARBA" id="ARBA00022723"/>
    </source>
</evidence>
<accession>A0A2W7G653</accession>
<comment type="catalytic activity">
    <reaction evidence="4">
        <text>alpha-D-ribose 1-phosphate = D-ribose 5-phosphate</text>
        <dbReference type="Rhea" id="RHEA:18793"/>
        <dbReference type="ChEBI" id="CHEBI:57720"/>
        <dbReference type="ChEBI" id="CHEBI:78346"/>
        <dbReference type="EC" id="5.4.2.7"/>
    </reaction>
</comment>
<feature type="binding site" evidence="4">
    <location>
        <position position="341"/>
    </location>
    <ligand>
        <name>Mn(2+)</name>
        <dbReference type="ChEBI" id="CHEBI:29035"/>
        <label>2</label>
    </ligand>
</feature>
<dbReference type="Gene3D" id="3.40.720.10">
    <property type="entry name" value="Alkaline Phosphatase, subunit A"/>
    <property type="match status" value="1"/>
</dbReference>
<protein>
    <recommendedName>
        <fullName evidence="4 5">Phosphopentomutase</fullName>
        <ecNumber evidence="4 5">5.4.2.7</ecNumber>
    </recommendedName>
    <alternativeName>
        <fullName evidence="4">Phosphodeoxyribomutase</fullName>
    </alternativeName>
</protein>
<keyword evidence="2 4" id="KW-0479">Metal-binding</keyword>
<feature type="binding site" evidence="4">
    <location>
        <position position="12"/>
    </location>
    <ligand>
        <name>Mn(2+)</name>
        <dbReference type="ChEBI" id="CHEBI:29035"/>
        <label>1</label>
    </ligand>
</feature>
<comment type="similarity">
    <text evidence="1 4">Belongs to the phosphopentomutase family.</text>
</comment>
<dbReference type="GO" id="GO:0005829">
    <property type="term" value="C:cytosol"/>
    <property type="evidence" value="ECO:0007669"/>
    <property type="project" value="TreeGrafter"/>
</dbReference>
<proteinExistence type="inferred from homology"/>
<evidence type="ECO:0000256" key="3">
    <source>
        <dbReference type="ARBA" id="ARBA00023211"/>
    </source>
</evidence>
<dbReference type="Gene3D" id="3.30.70.1250">
    <property type="entry name" value="Phosphopentomutase"/>
    <property type="match status" value="1"/>
</dbReference>
<feature type="binding site" evidence="4">
    <location>
        <position position="294"/>
    </location>
    <ligand>
        <name>Mn(2+)</name>
        <dbReference type="ChEBI" id="CHEBI:29035"/>
        <label>2</label>
    </ligand>
</feature>
<dbReference type="SUPFAM" id="SSF143856">
    <property type="entry name" value="DeoB insert domain-like"/>
    <property type="match status" value="1"/>
</dbReference>
<dbReference type="CDD" id="cd16009">
    <property type="entry name" value="PPM"/>
    <property type="match status" value="1"/>
</dbReference>
<gene>
    <name evidence="4" type="primary">deoB</name>
    <name evidence="7" type="ORF">BCF89_10350</name>
</gene>
<evidence type="ECO:0000313" key="8">
    <source>
        <dbReference type="Proteomes" id="UP000249646"/>
    </source>
</evidence>
<dbReference type="InterPro" id="IPR024052">
    <property type="entry name" value="Phosphopentomutase_DeoB_cap_sf"/>
</dbReference>
<evidence type="ECO:0000256" key="5">
    <source>
        <dbReference type="NCBIfam" id="TIGR01696"/>
    </source>
</evidence>
<name>A0A2W7G653_9BACT</name>
<evidence type="ECO:0000256" key="4">
    <source>
        <dbReference type="HAMAP-Rule" id="MF_00740"/>
    </source>
</evidence>
<keyword evidence="8" id="KW-1185">Reference proteome</keyword>
<evidence type="ECO:0000313" key="7">
    <source>
        <dbReference type="EMBL" id="PZW00591.1"/>
    </source>
</evidence>
<dbReference type="HAMAP" id="MF_00740">
    <property type="entry name" value="Phosphopentomut"/>
    <property type="match status" value="1"/>
</dbReference>
<dbReference type="PIRSF" id="PIRSF001491">
    <property type="entry name" value="Ppentomutase"/>
    <property type="match status" value="1"/>
</dbReference>
<dbReference type="GO" id="GO:0000287">
    <property type="term" value="F:magnesium ion binding"/>
    <property type="evidence" value="ECO:0007669"/>
    <property type="project" value="UniProtKB-UniRule"/>
</dbReference>
<dbReference type="Pfam" id="PF01676">
    <property type="entry name" value="Metalloenzyme"/>
    <property type="match status" value="1"/>
</dbReference>
<feature type="binding site" evidence="4">
    <location>
        <position position="331"/>
    </location>
    <ligand>
        <name>Mn(2+)</name>
        <dbReference type="ChEBI" id="CHEBI:29035"/>
        <label>1</label>
    </ligand>
</feature>
<dbReference type="NCBIfam" id="NF003766">
    <property type="entry name" value="PRK05362.1"/>
    <property type="match status" value="1"/>
</dbReference>
<keyword evidence="4" id="KW-0963">Cytoplasm</keyword>
<comment type="pathway">
    <text evidence="4">Carbohydrate degradation; 2-deoxy-D-ribose 1-phosphate degradation; D-glyceraldehyde 3-phosphate and acetaldehyde from 2-deoxy-alpha-D-ribose 1-phosphate: step 1/2.</text>
</comment>
<comment type="catalytic activity">
    <reaction evidence="4">
        <text>2-deoxy-alpha-D-ribose 1-phosphate = 2-deoxy-D-ribose 5-phosphate</text>
        <dbReference type="Rhea" id="RHEA:27658"/>
        <dbReference type="ChEBI" id="CHEBI:57259"/>
        <dbReference type="ChEBI" id="CHEBI:62877"/>
        <dbReference type="EC" id="5.4.2.7"/>
    </reaction>
</comment>
<dbReference type="GO" id="GO:0030145">
    <property type="term" value="F:manganese ion binding"/>
    <property type="evidence" value="ECO:0007669"/>
    <property type="project" value="UniProtKB-UniRule"/>
</dbReference>
<dbReference type="NCBIfam" id="TIGR01696">
    <property type="entry name" value="deoB"/>
    <property type="match status" value="1"/>
</dbReference>
<dbReference type="Proteomes" id="UP000249646">
    <property type="component" value="Unassembled WGS sequence"/>
</dbReference>
<dbReference type="UniPathway" id="UPA00087">
    <property type="reaction ID" value="UER00173"/>
</dbReference>
<dbReference type="EC" id="5.4.2.7" evidence="4 5"/>
<dbReference type="GO" id="GO:0008973">
    <property type="term" value="F:phosphopentomutase activity"/>
    <property type="evidence" value="ECO:0007669"/>
    <property type="project" value="UniProtKB-UniRule"/>
</dbReference>
<dbReference type="PANTHER" id="PTHR21110">
    <property type="entry name" value="PHOSPHOPENTOMUTASE"/>
    <property type="match status" value="1"/>
</dbReference>
<keyword evidence="4" id="KW-0413">Isomerase</keyword>
<dbReference type="EMBL" id="QKUB01000003">
    <property type="protein sequence ID" value="PZW00591.1"/>
    <property type="molecule type" value="Genomic_DNA"/>
</dbReference>
<dbReference type="OrthoDB" id="9769930at2"/>
<dbReference type="InterPro" id="IPR010045">
    <property type="entry name" value="DeoB"/>
</dbReference>
<keyword evidence="3 4" id="KW-0464">Manganese</keyword>
<comment type="subcellular location">
    <subcellularLocation>
        <location evidence="4">Cytoplasm</location>
    </subcellularLocation>
</comment>
<dbReference type="RefSeq" id="WP_111518418.1">
    <property type="nucleotide sequence ID" value="NZ_QKUB01000003.1"/>
</dbReference>
<dbReference type="GO" id="GO:0043094">
    <property type="term" value="P:metabolic compound salvage"/>
    <property type="evidence" value="ECO:0007669"/>
    <property type="project" value="UniProtKB-UniRule"/>
</dbReference>
<evidence type="ECO:0000256" key="1">
    <source>
        <dbReference type="ARBA" id="ARBA00010373"/>
    </source>
</evidence>
<dbReference type="GO" id="GO:0006018">
    <property type="term" value="P:2-deoxyribose 1-phosphate catabolic process"/>
    <property type="evidence" value="ECO:0007669"/>
    <property type="project" value="UniProtKB-UniRule"/>
</dbReference>
<evidence type="ECO:0000259" key="6">
    <source>
        <dbReference type="Pfam" id="PF01676"/>
    </source>
</evidence>
<feature type="binding site" evidence="4">
    <location>
        <position position="330"/>
    </location>
    <ligand>
        <name>Mn(2+)</name>
        <dbReference type="ChEBI" id="CHEBI:29035"/>
        <label>1</label>
    </ligand>
</feature>
<dbReference type="PANTHER" id="PTHR21110:SF0">
    <property type="entry name" value="PHOSPHOPENTOMUTASE"/>
    <property type="match status" value="1"/>
</dbReference>
<reference evidence="7 8" key="1">
    <citation type="submission" date="2018-06" db="EMBL/GenBank/DDBJ databases">
        <title>Genomic Encyclopedia of Archaeal and Bacterial Type Strains, Phase II (KMG-II): from individual species to whole genera.</title>
        <authorList>
            <person name="Goeker M."/>
        </authorList>
    </citation>
    <scope>NUCLEOTIDE SEQUENCE [LARGE SCALE GENOMIC DNA]</scope>
    <source>
        <strain evidence="7 8">ATCC 51348</strain>
    </source>
</reference>
<dbReference type="InterPro" id="IPR017850">
    <property type="entry name" value="Alkaline_phosphatase_core_sf"/>
</dbReference>
<comment type="cofactor">
    <cofactor evidence="4">
        <name>Mn(2+)</name>
        <dbReference type="ChEBI" id="CHEBI:29035"/>
    </cofactor>
    <text evidence="4">Binds 2 manganese ions.</text>
</comment>
<feature type="binding site" evidence="4">
    <location>
        <position position="289"/>
    </location>
    <ligand>
        <name>Mn(2+)</name>
        <dbReference type="ChEBI" id="CHEBI:29035"/>
        <label>2</label>
    </ligand>
</feature>